<sequence length="301" mass="34176">MAEAVLIALVGVTGAGKTTFASVASGRKDLVIGYGVDPCTQDPEAIEFQLDGREVVLIDTPGFDDDARSDLEILEDIGKWLVNKGYARNHQLNGLILLHPITHNRVGGMERKRTRLLENILGPNAYNRVVIATTMWDDLVSEEAMASRIHGRTGEGGVWADMCKQGATIKRHYNNQKSAHDIIRYIIHVSDRTGKVKPLLQLEMMQNSGKVFETSAGRVLKEQLEEEISLIMSQILDHRRDRPPEAWRRSRDGNSRRRWKEWEQEGLDLTKKLEARQSQLKKLSSLTVRVRHFWSRIFGKS</sequence>
<protein>
    <submittedName>
        <fullName evidence="2">P-loop containing nucleoside triphosphate hydrolase protein</fullName>
    </submittedName>
</protein>
<organism evidence="2 3">
    <name type="scientific">Cercophora newfieldiana</name>
    <dbReference type="NCBI Taxonomy" id="92897"/>
    <lineage>
        <taxon>Eukaryota</taxon>
        <taxon>Fungi</taxon>
        <taxon>Dikarya</taxon>
        <taxon>Ascomycota</taxon>
        <taxon>Pezizomycotina</taxon>
        <taxon>Sordariomycetes</taxon>
        <taxon>Sordariomycetidae</taxon>
        <taxon>Sordariales</taxon>
        <taxon>Lasiosphaeriaceae</taxon>
        <taxon>Cercophora</taxon>
    </lineage>
</organism>
<dbReference type="AlphaFoldDB" id="A0AA39YI35"/>
<evidence type="ECO:0000313" key="3">
    <source>
        <dbReference type="Proteomes" id="UP001174936"/>
    </source>
</evidence>
<dbReference type="SUPFAM" id="SSF52540">
    <property type="entry name" value="P-loop containing nucleoside triphosphate hydrolases"/>
    <property type="match status" value="1"/>
</dbReference>
<comment type="caution">
    <text evidence="2">The sequence shown here is derived from an EMBL/GenBank/DDBJ whole genome shotgun (WGS) entry which is preliminary data.</text>
</comment>
<dbReference type="InterPro" id="IPR027417">
    <property type="entry name" value="P-loop_NTPase"/>
</dbReference>
<dbReference type="EMBL" id="JAULSV010000002">
    <property type="protein sequence ID" value="KAK0653042.1"/>
    <property type="molecule type" value="Genomic_DNA"/>
</dbReference>
<dbReference type="Gene3D" id="3.40.50.300">
    <property type="entry name" value="P-loop containing nucleotide triphosphate hydrolases"/>
    <property type="match status" value="1"/>
</dbReference>
<dbReference type="GO" id="GO:0005525">
    <property type="term" value="F:GTP binding"/>
    <property type="evidence" value="ECO:0007669"/>
    <property type="project" value="InterPro"/>
</dbReference>
<dbReference type="GO" id="GO:0016787">
    <property type="term" value="F:hydrolase activity"/>
    <property type="evidence" value="ECO:0007669"/>
    <property type="project" value="UniProtKB-KW"/>
</dbReference>
<dbReference type="Proteomes" id="UP001174936">
    <property type="component" value="Unassembled WGS sequence"/>
</dbReference>
<feature type="domain" description="G" evidence="1">
    <location>
        <begin position="7"/>
        <end position="97"/>
    </location>
</feature>
<dbReference type="Pfam" id="PF01926">
    <property type="entry name" value="MMR_HSR1"/>
    <property type="match status" value="1"/>
</dbReference>
<evidence type="ECO:0000313" key="2">
    <source>
        <dbReference type="EMBL" id="KAK0653042.1"/>
    </source>
</evidence>
<evidence type="ECO:0000259" key="1">
    <source>
        <dbReference type="Pfam" id="PF01926"/>
    </source>
</evidence>
<proteinExistence type="predicted"/>
<name>A0AA39YI35_9PEZI</name>
<keyword evidence="2" id="KW-0378">Hydrolase</keyword>
<dbReference type="InterPro" id="IPR006073">
    <property type="entry name" value="GTP-bd"/>
</dbReference>
<reference evidence="2" key="1">
    <citation type="submission" date="2023-06" db="EMBL/GenBank/DDBJ databases">
        <title>Genome-scale phylogeny and comparative genomics of the fungal order Sordariales.</title>
        <authorList>
            <consortium name="Lawrence Berkeley National Laboratory"/>
            <person name="Hensen N."/>
            <person name="Bonometti L."/>
            <person name="Westerberg I."/>
            <person name="Brannstrom I.O."/>
            <person name="Guillou S."/>
            <person name="Cros-Aarteil S."/>
            <person name="Calhoun S."/>
            <person name="Haridas S."/>
            <person name="Kuo A."/>
            <person name="Mondo S."/>
            <person name="Pangilinan J."/>
            <person name="Riley R."/>
            <person name="Labutti K."/>
            <person name="Andreopoulos B."/>
            <person name="Lipzen A."/>
            <person name="Chen C."/>
            <person name="Yanf M."/>
            <person name="Daum C."/>
            <person name="Ng V."/>
            <person name="Clum A."/>
            <person name="Steindorff A."/>
            <person name="Ohm R."/>
            <person name="Martin F."/>
            <person name="Silar P."/>
            <person name="Natvig D."/>
            <person name="Lalanne C."/>
            <person name="Gautier V."/>
            <person name="Ament-Velasquez S.L."/>
            <person name="Kruys A."/>
            <person name="Hutchinson M.I."/>
            <person name="Powell A.J."/>
            <person name="Barry K."/>
            <person name="Miller A.N."/>
            <person name="Grigoriev I.V."/>
            <person name="Debuchy R."/>
            <person name="Gladieux P."/>
            <person name="Thoren M.H."/>
            <person name="Johannesson H."/>
        </authorList>
    </citation>
    <scope>NUCLEOTIDE SEQUENCE</scope>
    <source>
        <strain evidence="2">SMH2532-1</strain>
    </source>
</reference>
<gene>
    <name evidence="2" type="ORF">B0T16DRAFT_407324</name>
</gene>
<accession>A0AA39YI35</accession>
<keyword evidence="3" id="KW-1185">Reference proteome</keyword>